<dbReference type="Proteomes" id="UP001190700">
    <property type="component" value="Unassembled WGS sequence"/>
</dbReference>
<feature type="non-terminal residue" evidence="2">
    <location>
        <position position="410"/>
    </location>
</feature>
<comment type="caution">
    <text evidence="2">The sequence shown here is derived from an EMBL/GenBank/DDBJ whole genome shotgun (WGS) entry which is preliminary data.</text>
</comment>
<evidence type="ECO:0000256" key="1">
    <source>
        <dbReference type="SAM" id="MobiDB-lite"/>
    </source>
</evidence>
<accession>A0AAE0FBH3</accession>
<reference evidence="2 3" key="1">
    <citation type="journal article" date="2015" name="Genome Biol. Evol.">
        <title>Comparative Genomics of a Bacterivorous Green Alga Reveals Evolutionary Causalities and Consequences of Phago-Mixotrophic Mode of Nutrition.</title>
        <authorList>
            <person name="Burns J.A."/>
            <person name="Paasch A."/>
            <person name="Narechania A."/>
            <person name="Kim E."/>
        </authorList>
    </citation>
    <scope>NUCLEOTIDE SEQUENCE [LARGE SCALE GENOMIC DNA]</scope>
    <source>
        <strain evidence="2 3">PLY_AMNH</strain>
    </source>
</reference>
<dbReference type="AlphaFoldDB" id="A0AAE0FBH3"/>
<evidence type="ECO:0000313" key="3">
    <source>
        <dbReference type="Proteomes" id="UP001190700"/>
    </source>
</evidence>
<organism evidence="2 3">
    <name type="scientific">Cymbomonas tetramitiformis</name>
    <dbReference type="NCBI Taxonomy" id="36881"/>
    <lineage>
        <taxon>Eukaryota</taxon>
        <taxon>Viridiplantae</taxon>
        <taxon>Chlorophyta</taxon>
        <taxon>Pyramimonadophyceae</taxon>
        <taxon>Pyramimonadales</taxon>
        <taxon>Pyramimonadaceae</taxon>
        <taxon>Cymbomonas</taxon>
    </lineage>
</organism>
<feature type="region of interest" description="Disordered" evidence="1">
    <location>
        <begin position="104"/>
        <end position="140"/>
    </location>
</feature>
<proteinExistence type="predicted"/>
<evidence type="ECO:0000313" key="2">
    <source>
        <dbReference type="EMBL" id="KAK3256643.1"/>
    </source>
</evidence>
<name>A0AAE0FBH3_9CHLO</name>
<feature type="region of interest" description="Disordered" evidence="1">
    <location>
        <begin position="1"/>
        <end position="89"/>
    </location>
</feature>
<gene>
    <name evidence="2" type="ORF">CYMTET_34228</name>
</gene>
<feature type="compositionally biased region" description="Low complexity" evidence="1">
    <location>
        <begin position="53"/>
        <end position="78"/>
    </location>
</feature>
<keyword evidence="3" id="KW-1185">Reference proteome</keyword>
<feature type="compositionally biased region" description="Basic and acidic residues" evidence="1">
    <location>
        <begin position="112"/>
        <end position="121"/>
    </location>
</feature>
<dbReference type="EMBL" id="LGRX02021461">
    <property type="protein sequence ID" value="KAK3256643.1"/>
    <property type="molecule type" value="Genomic_DNA"/>
</dbReference>
<feature type="region of interest" description="Disordered" evidence="1">
    <location>
        <begin position="165"/>
        <end position="187"/>
    </location>
</feature>
<sequence>MAPKTASQQRRKSPARGGRQNAGMDASSPPRWNSSPSVRPKKPATRSKASVNPSAETTSAAESTSPPKAVKAVPAAKAGNSPLTPHITPDLNISQLLQLSDAESAASLPEAGEVRSDEPGARRSGWPVWNPSPGGRSTNVDRAVLPQSSSVEALQALAGQALPHALPDTPTSAASFDSPPQRVSAPAPAGLHATEHRLMDLMALEAAENTPGLFRTAVESPDELSSSPPLLLNPVRWQYITPDAGALERSSQGSSMVKGVVPQVDIKKVPHAAGGGLETWIADPGPSNSLEGMSADAVASRPGLHGPRLERQGSYAGVEPVDQMWRVATTEIKTSNWLDLWGGEESYEEHVGNKEREADVPSISFGNYLYRAIKPRAREGSARDLIPDGYPGRLGAACLTLLGASFAAVR</sequence>
<protein>
    <submittedName>
        <fullName evidence="2">Uncharacterized protein</fullName>
    </submittedName>
</protein>